<accession>A0ABP2Y938</accession>
<dbReference type="Proteomes" id="UP000016660">
    <property type="component" value="Unassembled WGS sequence"/>
</dbReference>
<evidence type="ECO:0000256" key="1">
    <source>
        <dbReference type="SAM" id="MobiDB-lite"/>
    </source>
</evidence>
<protein>
    <submittedName>
        <fullName evidence="2">Uncharacterized protein</fullName>
    </submittedName>
</protein>
<dbReference type="EMBL" id="AWUY01000064">
    <property type="protein sequence ID" value="ERJ78842.1"/>
    <property type="molecule type" value="Genomic_DNA"/>
</dbReference>
<reference evidence="2 3" key="1">
    <citation type="submission" date="2013-06" db="EMBL/GenBank/DDBJ databases">
        <authorList>
            <person name="Weinstock G."/>
            <person name="Sodergren E."/>
            <person name="Lobos E.A."/>
            <person name="Fulton L."/>
            <person name="Fulton R."/>
            <person name="Courtney L."/>
            <person name="Fronick C."/>
            <person name="O'Laughlin M."/>
            <person name="Godfrey J."/>
            <person name="Wilson R.M."/>
            <person name="Miner T."/>
            <person name="Farmer C."/>
            <person name="Delehaunty K."/>
            <person name="Cordes M."/>
            <person name="Minx P."/>
            <person name="Tomlinson C."/>
            <person name="Chen J."/>
            <person name="Wollam A."/>
            <person name="Pepin K.H."/>
            <person name="Bhonagiri V."/>
            <person name="Zhang X."/>
            <person name="Warren W."/>
            <person name="Mitreva M."/>
            <person name="Mardis E.R."/>
            <person name="Wilson R.K."/>
        </authorList>
    </citation>
    <scope>NUCLEOTIDE SEQUENCE [LARGE SCALE GENOMIC DNA]</scope>
    <source>
        <strain evidence="2 3">ATCC 29426</strain>
    </source>
</reference>
<evidence type="ECO:0000313" key="3">
    <source>
        <dbReference type="Proteomes" id="UP000016660"/>
    </source>
</evidence>
<feature type="compositionally biased region" description="Basic and acidic residues" evidence="1">
    <location>
        <begin position="14"/>
        <end position="23"/>
    </location>
</feature>
<comment type="caution">
    <text evidence="2">The sequence shown here is derived from an EMBL/GenBank/DDBJ whole genome shotgun (WGS) entry which is preliminary data.</text>
</comment>
<feature type="region of interest" description="Disordered" evidence="1">
    <location>
        <begin position="1"/>
        <end position="40"/>
    </location>
</feature>
<organism evidence="2 3">
    <name type="scientific">Prevotella disiens JCM 6334 = ATCC 29426</name>
    <dbReference type="NCBI Taxonomy" id="1235811"/>
    <lineage>
        <taxon>Bacteria</taxon>
        <taxon>Pseudomonadati</taxon>
        <taxon>Bacteroidota</taxon>
        <taxon>Bacteroidia</taxon>
        <taxon>Bacteroidales</taxon>
        <taxon>Prevotellaceae</taxon>
        <taxon>Prevotella</taxon>
    </lineage>
</organism>
<name>A0ABP2Y938_9BACT</name>
<evidence type="ECO:0000313" key="2">
    <source>
        <dbReference type="EMBL" id="ERJ78842.1"/>
    </source>
</evidence>
<gene>
    <name evidence="2" type="ORF">HMPREF0653_00755</name>
</gene>
<sequence>MIYHVPKTLNKLKSCNEERDKSRPYKGQSTPQKGETIRSH</sequence>
<keyword evidence="3" id="KW-1185">Reference proteome</keyword>
<proteinExistence type="predicted"/>